<sequence>MSEIKQLPTRDEVPTPLTWDLTKIFKDDAAFDVAYNQLTEELNQAESFKGTLGNGAEAFLAQAALEYVLDVYRKVETLYVYSHLKNDQDTTNTAYQALYARVSSLYAQVSEAVSWFDPEVLTLSDEQIWGYFEEQPKLAVYRHYIQNILDERPHVLSMEQEALLAGASEIFGASSNTFSILNNADLEFPTVQNAEGETIQLSHGVYGQLMESVDPSVREAAFKGLYKVYKQFRNTLASTLGAHVKTHNYKAKN</sequence>
<evidence type="ECO:0000313" key="2">
    <source>
        <dbReference type="Proteomes" id="UP001317613"/>
    </source>
</evidence>
<gene>
    <name evidence="1" type="ORF">EfsSVR2332_12420</name>
</gene>
<dbReference type="Proteomes" id="UP001317613">
    <property type="component" value="Chromosome"/>
</dbReference>
<reference evidence="1" key="1">
    <citation type="submission" date="2022-08" db="EMBL/GenBank/DDBJ databases">
        <title>Molecular epidemiological analysis of five strains of VanD-type vancomycin-resistant Enterococcus faecalis.</title>
        <authorList>
            <person name="Mimura K."/>
            <person name="Hashimoto Y."/>
            <person name="Tomita H."/>
        </authorList>
    </citation>
    <scope>NUCLEOTIDE SEQUENCE</scope>
    <source>
        <strain evidence="1">SVR2332</strain>
    </source>
</reference>
<evidence type="ECO:0000313" key="1">
    <source>
        <dbReference type="EMBL" id="BDQ61164.1"/>
    </source>
</evidence>
<organism evidence="1 2">
    <name type="scientific">Enterococcus faecalis</name>
    <name type="common">Streptococcus faecalis</name>
    <dbReference type="NCBI Taxonomy" id="1351"/>
    <lineage>
        <taxon>Bacteria</taxon>
        <taxon>Bacillati</taxon>
        <taxon>Bacillota</taxon>
        <taxon>Bacilli</taxon>
        <taxon>Lactobacillales</taxon>
        <taxon>Enterococcaceae</taxon>
        <taxon>Enterococcus</taxon>
    </lineage>
</organism>
<dbReference type="EMBL" id="AP026729">
    <property type="protein sequence ID" value="BDQ61164.1"/>
    <property type="molecule type" value="Genomic_DNA"/>
</dbReference>
<protein>
    <submittedName>
        <fullName evidence="1">Uncharacterized protein</fullName>
    </submittedName>
</protein>
<name>A0AC59HNE1_ENTFL</name>
<accession>A0AC59HNE1</accession>
<proteinExistence type="predicted"/>